<keyword evidence="2" id="KW-1185">Reference proteome</keyword>
<name>A0A6I2MKX2_9BACI</name>
<dbReference type="AlphaFoldDB" id="A0A6I2MKX2"/>
<dbReference type="Proteomes" id="UP000441585">
    <property type="component" value="Unassembled WGS sequence"/>
</dbReference>
<organism evidence="1 2">
    <name type="scientific">Metabacillus idriensis</name>
    <dbReference type="NCBI Taxonomy" id="324768"/>
    <lineage>
        <taxon>Bacteria</taxon>
        <taxon>Bacillati</taxon>
        <taxon>Bacillota</taxon>
        <taxon>Bacilli</taxon>
        <taxon>Bacillales</taxon>
        <taxon>Bacillaceae</taxon>
        <taxon>Metabacillus</taxon>
    </lineage>
</organism>
<proteinExistence type="predicted"/>
<evidence type="ECO:0000313" key="2">
    <source>
        <dbReference type="Proteomes" id="UP000441585"/>
    </source>
</evidence>
<protein>
    <submittedName>
        <fullName evidence="1">Uncharacterized protein</fullName>
    </submittedName>
</protein>
<evidence type="ECO:0000313" key="1">
    <source>
        <dbReference type="EMBL" id="MRX56503.1"/>
    </source>
</evidence>
<gene>
    <name evidence="1" type="ORF">GJU41_21375</name>
</gene>
<dbReference type="EMBL" id="WKKF01000013">
    <property type="protein sequence ID" value="MRX56503.1"/>
    <property type="molecule type" value="Genomic_DNA"/>
</dbReference>
<accession>A0A6I2MKX2</accession>
<sequence length="341" mass="39144">MSDHILTPLQQLNLFIHMSLDYPDDSLFYPYLQRKGIKIKVIGQQVPVPSLVRTKFKEKYNTKINQIVEPEIIFENTTTGDIILLECKTSSFSNNLEDRGAKQALGYLSLENNTLRQYLGLSTESTKVNDLKVLYSTNNKYIEELDIVLDNLNQKLIGITGNLDYEVIGIETNSNGIYINLNENQGSKKIKISKIAPGNINGSVMYIIPLDPSINFKDEYGLKVIEEKIKTTLLISMGRMAGIKDYQFSVSDVCNRIIPVWDIWSPKAKKKVKRLVIRFLKRIIGEMKEKKLNVDFDGVYVKVYKCDQNTADKLRIYLKSIQFNDVFNETEQIEMGEFIDL</sequence>
<comment type="caution">
    <text evidence="1">The sequence shown here is derived from an EMBL/GenBank/DDBJ whole genome shotgun (WGS) entry which is preliminary data.</text>
</comment>
<dbReference type="RefSeq" id="WP_154319521.1">
    <property type="nucleotide sequence ID" value="NZ_CAJGAA010000011.1"/>
</dbReference>
<reference evidence="1 2" key="1">
    <citation type="submission" date="2019-11" db="EMBL/GenBank/DDBJ databases">
        <title>Bacillus idriensis genome.</title>
        <authorList>
            <person name="Konopka E.N."/>
            <person name="Newman J.D."/>
        </authorList>
    </citation>
    <scope>NUCLEOTIDE SEQUENCE [LARGE SCALE GENOMIC DNA]</scope>
    <source>
        <strain evidence="1 2">DSM 19097</strain>
    </source>
</reference>